<gene>
    <name evidence="1" type="ORF">SAMN04488053_101511</name>
</gene>
<dbReference type="GO" id="GO:0015035">
    <property type="term" value="F:protein-disulfide reductase activity"/>
    <property type="evidence" value="ECO:0007669"/>
    <property type="project" value="InterPro"/>
</dbReference>
<accession>A0A1H0AJ08</accession>
<evidence type="ECO:0000313" key="2">
    <source>
        <dbReference type="Proteomes" id="UP000198778"/>
    </source>
</evidence>
<dbReference type="Proteomes" id="UP000198778">
    <property type="component" value="Unassembled WGS sequence"/>
</dbReference>
<dbReference type="PANTHER" id="PTHR33639">
    <property type="entry name" value="THIOL-DISULFIDE OXIDOREDUCTASE DCC"/>
    <property type="match status" value="1"/>
</dbReference>
<proteinExistence type="predicted"/>
<organism evidence="1 2">
    <name type="scientific">Alkalicoccus daliensis</name>
    <dbReference type="NCBI Taxonomy" id="745820"/>
    <lineage>
        <taxon>Bacteria</taxon>
        <taxon>Bacillati</taxon>
        <taxon>Bacillota</taxon>
        <taxon>Bacilli</taxon>
        <taxon>Bacillales</taxon>
        <taxon>Bacillaceae</taxon>
        <taxon>Alkalicoccus</taxon>
    </lineage>
</organism>
<dbReference type="InterPro" id="IPR052927">
    <property type="entry name" value="DCC_oxidoreductase"/>
</dbReference>
<dbReference type="RefSeq" id="WP_090840265.1">
    <property type="nucleotide sequence ID" value="NZ_FNIL01000001.1"/>
</dbReference>
<dbReference type="AlphaFoldDB" id="A0A1H0AJ08"/>
<keyword evidence="2" id="KW-1185">Reference proteome</keyword>
<dbReference type="InterPro" id="IPR007263">
    <property type="entry name" value="DCC1-like"/>
</dbReference>
<dbReference type="OrthoDB" id="9785438at2"/>
<sequence>MRQILLFDGVCNLCNSAVNFIMKNDNKNQFNFASLQSNKGEELLREFKVPLAVESVVLIRADGRAFVKSDAVLEICSLLGGPLKILKIFKFFPRPLRDAMYDLIAKFRYRFFGKKETCRLPTKEERARFLS</sequence>
<dbReference type="PANTHER" id="PTHR33639:SF2">
    <property type="entry name" value="DUF393 DOMAIN-CONTAINING PROTEIN"/>
    <property type="match status" value="1"/>
</dbReference>
<dbReference type="STRING" id="745820.SAMN04488053_101511"/>
<dbReference type="EMBL" id="FNIL01000001">
    <property type="protein sequence ID" value="SDN33568.1"/>
    <property type="molecule type" value="Genomic_DNA"/>
</dbReference>
<evidence type="ECO:0000313" key="1">
    <source>
        <dbReference type="EMBL" id="SDN33568.1"/>
    </source>
</evidence>
<reference evidence="2" key="1">
    <citation type="submission" date="2016-10" db="EMBL/GenBank/DDBJ databases">
        <authorList>
            <person name="Varghese N."/>
            <person name="Submissions S."/>
        </authorList>
    </citation>
    <scope>NUCLEOTIDE SEQUENCE [LARGE SCALE GENOMIC DNA]</scope>
    <source>
        <strain evidence="2">CGMCC 1.10369</strain>
    </source>
</reference>
<dbReference type="Pfam" id="PF04134">
    <property type="entry name" value="DCC1-like"/>
    <property type="match status" value="1"/>
</dbReference>
<protein>
    <submittedName>
        <fullName evidence="1">Predicted thiol-disulfide oxidoreductase YuxK, DCC family</fullName>
    </submittedName>
</protein>
<name>A0A1H0AJ08_9BACI</name>